<evidence type="ECO:0000313" key="10">
    <source>
        <dbReference type="Proteomes" id="UP000008701"/>
    </source>
</evidence>
<keyword evidence="5 7" id="KW-1133">Transmembrane helix</keyword>
<keyword evidence="4" id="KW-0378">Hydrolase</keyword>
<dbReference type="EMBL" id="CP000492">
    <property type="protein sequence ID" value="ABL66723.1"/>
    <property type="molecule type" value="Genomic_DNA"/>
</dbReference>
<keyword evidence="3 7" id="KW-0812">Transmembrane</keyword>
<dbReference type="Pfam" id="PF01569">
    <property type="entry name" value="PAP2"/>
    <property type="match status" value="1"/>
</dbReference>
<feature type="transmembrane region" description="Helical" evidence="7">
    <location>
        <begin position="106"/>
        <end position="126"/>
    </location>
</feature>
<dbReference type="eggNOG" id="COG0671">
    <property type="taxonomic scope" value="Bacteria"/>
</dbReference>
<evidence type="ECO:0000256" key="7">
    <source>
        <dbReference type="SAM" id="Phobius"/>
    </source>
</evidence>
<evidence type="ECO:0000256" key="3">
    <source>
        <dbReference type="ARBA" id="ARBA00022692"/>
    </source>
</evidence>
<dbReference type="PANTHER" id="PTHR14969:SF62">
    <property type="entry name" value="DECAPRENYLPHOSPHORYL-5-PHOSPHORIBOSE PHOSPHATASE RV3807C-RELATED"/>
    <property type="match status" value="1"/>
</dbReference>
<dbReference type="InterPro" id="IPR036938">
    <property type="entry name" value="PAP2/HPO_sf"/>
</dbReference>
<keyword evidence="2" id="KW-1003">Cell membrane</keyword>
<reference evidence="9 10" key="1">
    <citation type="submission" date="2006-12" db="EMBL/GenBank/DDBJ databases">
        <title>Complete sequence of Chlorobium phaeobacteroides DSM 266.</title>
        <authorList>
            <consortium name="US DOE Joint Genome Institute"/>
            <person name="Copeland A."/>
            <person name="Lucas S."/>
            <person name="Lapidus A."/>
            <person name="Barry K."/>
            <person name="Detter J.C."/>
            <person name="Glavina del Rio T."/>
            <person name="Hammon N."/>
            <person name="Israni S."/>
            <person name="Pitluck S."/>
            <person name="Goltsman E."/>
            <person name="Schmutz J."/>
            <person name="Larimer F."/>
            <person name="Land M."/>
            <person name="Hauser L."/>
            <person name="Mikhailova N."/>
            <person name="Li T."/>
            <person name="Overmann J."/>
            <person name="Bryant D.A."/>
            <person name="Richardson P."/>
        </authorList>
    </citation>
    <scope>NUCLEOTIDE SEQUENCE [LARGE SCALE GENOMIC DNA]</scope>
    <source>
        <strain evidence="9 10">DSM 266</strain>
    </source>
</reference>
<sequence length="199" mass="22436">MVLIEQADVWLFREVNQNMVHPAADGLMVFLTTFGLSWPIFFVAALVILLRKGREGALIILFSLCALGIADYTASGILKPLFQRIRPCFVLEGCRLLVDQSHSFSFASSHAANAAAVAATIWIYFYRNGSIVDKLFSLLIALYAFFVAYSRVYVGVHYPSDVFAGSFIGICSALLTYIIWSWLYKNVIRMMIMRRELKP</sequence>
<proteinExistence type="predicted"/>
<evidence type="ECO:0000256" key="1">
    <source>
        <dbReference type="ARBA" id="ARBA00004651"/>
    </source>
</evidence>
<feature type="transmembrane region" description="Helical" evidence="7">
    <location>
        <begin position="162"/>
        <end position="184"/>
    </location>
</feature>
<dbReference type="HOGENOM" id="CLU_072573_10_0_10"/>
<dbReference type="AlphaFoldDB" id="A1BJZ6"/>
<dbReference type="Gene3D" id="1.20.144.10">
    <property type="entry name" value="Phosphatidic acid phosphatase type 2/haloperoxidase"/>
    <property type="match status" value="2"/>
</dbReference>
<keyword evidence="6 7" id="KW-0472">Membrane</keyword>
<accession>A1BJZ6</accession>
<comment type="subcellular location">
    <subcellularLocation>
        <location evidence="1">Cell membrane</location>
        <topology evidence="1">Multi-pass membrane protein</topology>
    </subcellularLocation>
</comment>
<evidence type="ECO:0000256" key="6">
    <source>
        <dbReference type="ARBA" id="ARBA00023136"/>
    </source>
</evidence>
<dbReference type="Proteomes" id="UP000008701">
    <property type="component" value="Chromosome"/>
</dbReference>
<feature type="domain" description="Phosphatidic acid phosphatase type 2/haloperoxidase" evidence="8">
    <location>
        <begin position="60"/>
        <end position="177"/>
    </location>
</feature>
<protein>
    <submittedName>
        <fullName evidence="9">Phosphoesterase, PA-phosphatase related protein</fullName>
    </submittedName>
</protein>
<dbReference type="STRING" id="290317.Cpha266_2739"/>
<dbReference type="PANTHER" id="PTHR14969">
    <property type="entry name" value="SPHINGOSINE-1-PHOSPHATE PHOSPHOHYDROLASE"/>
    <property type="match status" value="1"/>
</dbReference>
<evidence type="ECO:0000256" key="2">
    <source>
        <dbReference type="ARBA" id="ARBA00022475"/>
    </source>
</evidence>
<feature type="transmembrane region" description="Helical" evidence="7">
    <location>
        <begin position="135"/>
        <end position="156"/>
    </location>
</feature>
<dbReference type="KEGG" id="cph:Cpha266_2739"/>
<dbReference type="GO" id="GO:0016787">
    <property type="term" value="F:hydrolase activity"/>
    <property type="evidence" value="ECO:0007669"/>
    <property type="project" value="UniProtKB-KW"/>
</dbReference>
<dbReference type="OrthoDB" id="9789113at2"/>
<evidence type="ECO:0000259" key="8">
    <source>
        <dbReference type="SMART" id="SM00014"/>
    </source>
</evidence>
<feature type="transmembrane region" description="Helical" evidence="7">
    <location>
        <begin position="27"/>
        <end position="50"/>
    </location>
</feature>
<dbReference type="SUPFAM" id="SSF48317">
    <property type="entry name" value="Acid phosphatase/Vanadium-dependent haloperoxidase"/>
    <property type="match status" value="1"/>
</dbReference>
<evidence type="ECO:0000313" key="9">
    <source>
        <dbReference type="EMBL" id="ABL66723.1"/>
    </source>
</evidence>
<feature type="transmembrane region" description="Helical" evidence="7">
    <location>
        <begin position="57"/>
        <end position="78"/>
    </location>
</feature>
<keyword evidence="10" id="KW-1185">Reference proteome</keyword>
<dbReference type="CDD" id="cd03395">
    <property type="entry name" value="PAP2_like_4"/>
    <property type="match status" value="1"/>
</dbReference>
<evidence type="ECO:0000256" key="4">
    <source>
        <dbReference type="ARBA" id="ARBA00022801"/>
    </source>
</evidence>
<dbReference type="InterPro" id="IPR000326">
    <property type="entry name" value="PAP2/HPO"/>
</dbReference>
<dbReference type="GO" id="GO:0005886">
    <property type="term" value="C:plasma membrane"/>
    <property type="evidence" value="ECO:0007669"/>
    <property type="project" value="UniProtKB-SubCell"/>
</dbReference>
<dbReference type="SMART" id="SM00014">
    <property type="entry name" value="acidPPc"/>
    <property type="match status" value="1"/>
</dbReference>
<gene>
    <name evidence="9" type="ordered locus">Cpha266_2739</name>
</gene>
<organism evidence="9 10">
    <name type="scientific">Chlorobium phaeobacteroides (strain DSM 266 / SMG 266 / 2430)</name>
    <dbReference type="NCBI Taxonomy" id="290317"/>
    <lineage>
        <taxon>Bacteria</taxon>
        <taxon>Pseudomonadati</taxon>
        <taxon>Chlorobiota</taxon>
        <taxon>Chlorobiia</taxon>
        <taxon>Chlorobiales</taxon>
        <taxon>Chlorobiaceae</taxon>
        <taxon>Chlorobium/Pelodictyon group</taxon>
        <taxon>Chlorobium</taxon>
    </lineage>
</organism>
<evidence type="ECO:0000256" key="5">
    <source>
        <dbReference type="ARBA" id="ARBA00022989"/>
    </source>
</evidence>
<dbReference type="RefSeq" id="WP_015961250.1">
    <property type="nucleotide sequence ID" value="NC_008639.1"/>
</dbReference>
<name>A1BJZ6_CHLPD</name>